<dbReference type="NCBIfam" id="TIGR01641">
    <property type="entry name" value="phageSPP1_gp7"/>
    <property type="match status" value="1"/>
</dbReference>
<sequence length="317" mass="36449">MAEEESYWVKREKENIKLEQMKDAEVAEKLKDIIEHAMGEVEKEINTFYLKYAAKKEISPSEAKKRVSEFDITKYEKLAKRYVKNKNFSARANKILSTYNTKMRVNRQELLMMYLNAHLVAMADETVKTFQEYLEQAGISEVARQAGILGVDMSITTATLKAIVGASFYNATWSERIWSDMEGLRNELDTIINSAIIRGAHPNKYVKNLRERFDVTTYEARRLLITETGRVQTEAQKLSYEAITEEEDDAEYEFIAIMDNDTTKICKGLNGEVFKVKDMVPGVNAAPMHPFCRSSSALTLGDWRTKFFAEREGEYSL</sequence>
<dbReference type="InterPro" id="IPR006528">
    <property type="entry name" value="Phage_head_morphogenesis_dom"/>
</dbReference>
<reference evidence="2 3" key="1">
    <citation type="submission" date="2023-06" db="EMBL/GenBank/DDBJ databases">
        <title>Aquibacillus rhizosphaerae LR5S19.</title>
        <authorList>
            <person name="Sun J.-Q."/>
        </authorList>
    </citation>
    <scope>NUCLEOTIDE SEQUENCE [LARGE SCALE GENOMIC DNA]</scope>
    <source>
        <strain evidence="2 3">LR5S19</strain>
    </source>
</reference>
<proteinExistence type="predicted"/>
<accession>A0ABT7LC24</accession>
<comment type="caution">
    <text evidence="2">The sequence shown here is derived from an EMBL/GenBank/DDBJ whole genome shotgun (WGS) entry which is preliminary data.</text>
</comment>
<evidence type="ECO:0000259" key="1">
    <source>
        <dbReference type="Pfam" id="PF04233"/>
    </source>
</evidence>
<feature type="domain" description="Phage head morphogenesis" evidence="1">
    <location>
        <begin position="189"/>
        <end position="294"/>
    </location>
</feature>
<dbReference type="Pfam" id="PF04233">
    <property type="entry name" value="Phage_Mu_F"/>
    <property type="match status" value="1"/>
</dbReference>
<dbReference type="RefSeq" id="WP_285934122.1">
    <property type="nucleotide sequence ID" value="NZ_JASTZU010000063.1"/>
</dbReference>
<dbReference type="Proteomes" id="UP001235343">
    <property type="component" value="Unassembled WGS sequence"/>
</dbReference>
<dbReference type="EMBL" id="JASTZU010000063">
    <property type="protein sequence ID" value="MDL4842827.1"/>
    <property type="molecule type" value="Genomic_DNA"/>
</dbReference>
<evidence type="ECO:0000313" key="3">
    <source>
        <dbReference type="Proteomes" id="UP001235343"/>
    </source>
</evidence>
<gene>
    <name evidence="2" type="ORF">QQS35_20540</name>
</gene>
<name>A0ABT7LC24_9BACI</name>
<organism evidence="2 3">
    <name type="scientific">Aquibacillus rhizosphaerae</name>
    <dbReference type="NCBI Taxonomy" id="3051431"/>
    <lineage>
        <taxon>Bacteria</taxon>
        <taxon>Bacillati</taxon>
        <taxon>Bacillota</taxon>
        <taxon>Bacilli</taxon>
        <taxon>Bacillales</taxon>
        <taxon>Bacillaceae</taxon>
        <taxon>Aquibacillus</taxon>
    </lineage>
</organism>
<evidence type="ECO:0000313" key="2">
    <source>
        <dbReference type="EMBL" id="MDL4842827.1"/>
    </source>
</evidence>
<keyword evidence="3" id="KW-1185">Reference proteome</keyword>
<protein>
    <submittedName>
        <fullName evidence="2">Minor capsid protein</fullName>
    </submittedName>
</protein>